<protein>
    <submittedName>
        <fullName evidence="2">D-alanine--D-alanine ligase</fullName>
    </submittedName>
</protein>
<comment type="caution">
    <text evidence="2">The sequence shown here is derived from an EMBL/GenBank/DDBJ whole genome shotgun (WGS) entry which is preliminary data.</text>
</comment>
<keyword evidence="1" id="KW-1133">Transmembrane helix</keyword>
<sequence length="358" mass="40113">MPALDNSGRSTSFFEFWPIWLMYVPVAIQWLLLAVRYRSLSLPLIANPGIPLSGMVGVSKSAVFDLAGDTAREWILPWILFEVDGKALEYQCEKAEEALSVAGLEFPVVGKPNIGCRGAGVRLLDDAAELQDYLQGFPVGGCIQFQKLSQWDAEAGVFYVRDPEKERGEITSLTLKYTPYVVGDGERQLGELVAQDSRAGELLHLYRSRHAARWHDVIAKGVPYRLVFSASHCRGAVFRDAAELIDQKLSQSLDKIFEDIPGFYYGRLDVKFKNVESLSAGVDFDIIEINGASSESINIWDRNAGLSTAIKTLLQQYHTLFKLGNISRKRGNKPPGLMALYRAWRFENNLVKQYPQND</sequence>
<gene>
    <name evidence="2" type="ORF">COB20_10035</name>
</gene>
<feature type="transmembrane region" description="Helical" evidence="1">
    <location>
        <begin position="16"/>
        <end position="35"/>
    </location>
</feature>
<dbReference type="Proteomes" id="UP000218767">
    <property type="component" value="Unassembled WGS sequence"/>
</dbReference>
<reference evidence="3" key="1">
    <citation type="submission" date="2017-08" db="EMBL/GenBank/DDBJ databases">
        <title>A dynamic microbial community with high functional redundancy inhabits the cold, oxic subseafloor aquifer.</title>
        <authorList>
            <person name="Tully B.J."/>
            <person name="Wheat C.G."/>
            <person name="Glazer B.T."/>
            <person name="Huber J.A."/>
        </authorList>
    </citation>
    <scope>NUCLEOTIDE SEQUENCE [LARGE SCALE GENOMIC DNA]</scope>
</reference>
<dbReference type="AlphaFoldDB" id="A0A2A4X209"/>
<evidence type="ECO:0000313" key="3">
    <source>
        <dbReference type="Proteomes" id="UP000218767"/>
    </source>
</evidence>
<organism evidence="2 3">
    <name type="scientific">SAR86 cluster bacterium</name>
    <dbReference type="NCBI Taxonomy" id="2030880"/>
    <lineage>
        <taxon>Bacteria</taxon>
        <taxon>Pseudomonadati</taxon>
        <taxon>Pseudomonadota</taxon>
        <taxon>Gammaproteobacteria</taxon>
        <taxon>SAR86 cluster</taxon>
    </lineage>
</organism>
<dbReference type="SUPFAM" id="SSF56059">
    <property type="entry name" value="Glutathione synthetase ATP-binding domain-like"/>
    <property type="match status" value="1"/>
</dbReference>
<name>A0A2A4X209_9GAMM</name>
<proteinExistence type="predicted"/>
<accession>A0A2A4X209</accession>
<dbReference type="GO" id="GO:0016874">
    <property type="term" value="F:ligase activity"/>
    <property type="evidence" value="ECO:0007669"/>
    <property type="project" value="UniProtKB-KW"/>
</dbReference>
<evidence type="ECO:0000313" key="2">
    <source>
        <dbReference type="EMBL" id="PCI76678.1"/>
    </source>
</evidence>
<dbReference type="EMBL" id="NVUL01000054">
    <property type="protein sequence ID" value="PCI76678.1"/>
    <property type="molecule type" value="Genomic_DNA"/>
</dbReference>
<keyword evidence="1" id="KW-0812">Transmembrane</keyword>
<keyword evidence="1" id="KW-0472">Membrane</keyword>
<keyword evidence="2" id="KW-0436">Ligase</keyword>
<evidence type="ECO:0000256" key="1">
    <source>
        <dbReference type="SAM" id="Phobius"/>
    </source>
</evidence>